<comment type="caution">
    <text evidence="1">The sequence shown here is derived from an EMBL/GenBank/DDBJ whole genome shotgun (WGS) entry which is preliminary data.</text>
</comment>
<dbReference type="EMBL" id="PEWD01000091">
    <property type="protein sequence ID" value="PIU68223.1"/>
    <property type="molecule type" value="Genomic_DNA"/>
</dbReference>
<gene>
    <name evidence="1" type="ORF">COS81_04750</name>
</gene>
<sequence length="59" mass="7004">MQQTLGIKKHGILKFLNKEEEKWQCKKCGGTICCHNGLCFTCDLEKLKSKKKLYRWEEK</sequence>
<accession>A0A2M7ALG4</accession>
<dbReference type="AlphaFoldDB" id="A0A2M7ALG4"/>
<evidence type="ECO:0000313" key="1">
    <source>
        <dbReference type="EMBL" id="PIU68223.1"/>
    </source>
</evidence>
<name>A0A2M7ALG4_UNCKA</name>
<proteinExistence type="predicted"/>
<evidence type="ECO:0000313" key="2">
    <source>
        <dbReference type="Proteomes" id="UP000229916"/>
    </source>
</evidence>
<protein>
    <submittedName>
        <fullName evidence="1">Uncharacterized protein</fullName>
    </submittedName>
</protein>
<reference evidence="2" key="1">
    <citation type="submission" date="2017-09" db="EMBL/GenBank/DDBJ databases">
        <title>Depth-based differentiation of microbial function through sediment-hosted aquifers and enrichment of novel symbionts in the deep terrestrial subsurface.</title>
        <authorList>
            <person name="Probst A.J."/>
            <person name="Ladd B."/>
            <person name="Jarett J.K."/>
            <person name="Geller-Mcgrath D.E."/>
            <person name="Sieber C.M.K."/>
            <person name="Emerson J.B."/>
            <person name="Anantharaman K."/>
            <person name="Thomas B.C."/>
            <person name="Malmstrom R."/>
            <person name="Stieglmeier M."/>
            <person name="Klingl A."/>
            <person name="Woyke T."/>
            <person name="Ryan C.M."/>
            <person name="Banfield J.F."/>
        </authorList>
    </citation>
    <scope>NUCLEOTIDE SEQUENCE [LARGE SCALE GENOMIC DNA]</scope>
</reference>
<organism evidence="1 2">
    <name type="scientific">candidate division WWE3 bacterium CG06_land_8_20_14_3_00_42_16</name>
    <dbReference type="NCBI Taxonomy" id="1975083"/>
    <lineage>
        <taxon>Bacteria</taxon>
        <taxon>Katanobacteria</taxon>
    </lineage>
</organism>
<dbReference type="Proteomes" id="UP000229916">
    <property type="component" value="Unassembled WGS sequence"/>
</dbReference>